<dbReference type="InterPro" id="IPR002772">
    <property type="entry name" value="Glyco_hydro_3_C"/>
</dbReference>
<evidence type="ECO:0000256" key="7">
    <source>
        <dbReference type="SAM" id="SignalP"/>
    </source>
</evidence>
<dbReference type="InterPro" id="IPR026891">
    <property type="entry name" value="Fn3-like"/>
</dbReference>
<evidence type="ECO:0000256" key="2">
    <source>
        <dbReference type="ARBA" id="ARBA00005336"/>
    </source>
</evidence>
<dbReference type="SMART" id="SM01217">
    <property type="entry name" value="Fn3_like"/>
    <property type="match status" value="1"/>
</dbReference>
<feature type="signal peptide" evidence="7">
    <location>
        <begin position="1"/>
        <end position="21"/>
    </location>
</feature>
<dbReference type="Proteomes" id="UP000242875">
    <property type="component" value="Unassembled WGS sequence"/>
</dbReference>
<evidence type="ECO:0000256" key="5">
    <source>
        <dbReference type="ARBA" id="ARBA00022801"/>
    </source>
</evidence>
<dbReference type="InterPro" id="IPR001764">
    <property type="entry name" value="Glyco_hydro_3_N"/>
</dbReference>
<dbReference type="AlphaFoldDB" id="A0A261Y1M3"/>
<dbReference type="Pfam" id="PF01915">
    <property type="entry name" value="Glyco_hydro_3_C"/>
    <property type="match status" value="1"/>
</dbReference>
<dbReference type="OrthoDB" id="416222at2759"/>
<dbReference type="SUPFAM" id="SSF52279">
    <property type="entry name" value="Beta-D-glucan exohydrolase, C-terminal domain"/>
    <property type="match status" value="1"/>
</dbReference>
<evidence type="ECO:0000313" key="9">
    <source>
        <dbReference type="EMBL" id="OZJ04515.1"/>
    </source>
</evidence>
<evidence type="ECO:0000256" key="6">
    <source>
        <dbReference type="ARBA" id="ARBA00023295"/>
    </source>
</evidence>
<keyword evidence="6" id="KW-0326">Glycosidase</keyword>
<dbReference type="InterPro" id="IPR036962">
    <property type="entry name" value="Glyco_hydro_3_N_sf"/>
</dbReference>
<organism evidence="9 10">
    <name type="scientific">Bifiguratus adelaidae</name>
    <dbReference type="NCBI Taxonomy" id="1938954"/>
    <lineage>
        <taxon>Eukaryota</taxon>
        <taxon>Fungi</taxon>
        <taxon>Fungi incertae sedis</taxon>
        <taxon>Mucoromycota</taxon>
        <taxon>Mucoromycotina</taxon>
        <taxon>Endogonomycetes</taxon>
        <taxon>Endogonales</taxon>
        <taxon>Endogonales incertae sedis</taxon>
        <taxon>Bifiguratus</taxon>
    </lineage>
</organism>
<dbReference type="Gene3D" id="3.20.20.300">
    <property type="entry name" value="Glycoside hydrolase, family 3, N-terminal domain"/>
    <property type="match status" value="1"/>
</dbReference>
<accession>A0A261Y1M3</accession>
<protein>
    <recommendedName>
        <fullName evidence="3">beta-glucosidase</fullName>
        <ecNumber evidence="3">3.2.1.21</ecNumber>
    </recommendedName>
</protein>
<dbReference type="InterPro" id="IPR017853">
    <property type="entry name" value="GH"/>
</dbReference>
<sequence>MKASLGLITLAIAMLAGNVNATYSNKIPPMGYGQGVNFDAPSKNLDADVKTMVKKMSLKQKIGQMSQLNEDKILLPDGTVNVTAVEYYAKTYYIGSYLNNMAGHNGNLNAAGYATNIETLSDITVKAGGLPILYGLDSVHGAHYVANATIFPHGIAQAASFDPSVAYNAAEITAKDSRGANIPWTFAPILDLGTNKQWPRIYENFGEDPYLQSVMAAASVRGFQGNYKTNRTKIAACAKHFLGYGATHSGEDRDSSWIPDRFLYDYYVPPFQAAYDAGAATTMESYIDINGEPVVGSTRYLKTLMRDDMGFNGMLVTDWAEIENLYTYHQTASSPLDAVFQGIGQTSTDMSMIPEDTSFPELLLQLVQSGKIPESRIDESAGRVLQLKKDLGLLAPNGWKADKTLTASVGQTSDQEVAIDAARQLLTLTKNNNTVLPIKNANKVLVVGPTANAMSYLAGGWTIYWQGATVDGWQGAVSDEYFYGNGVDILDGIKKAAPSGTTVDYVMGVDIWGNVNTTAADVASQAADADYVILCIGEHPYAEAPGNIHDLTLPAGILTFADDLKAKLSNQKLVTILTQGRPRVIGDVPTISDAILHTFLPGPWGGIAVGEVLFGITNPSGRLPYSYPQYPGDQTLVYWKDIPDNQHADPLYNFGDGFGYSPMEYSSITASSKTLTSSKSVSVSVTVTNMGEYDGKEPVLMYVQQPYRKISPPTKLLKAFNKISLKKGQSQKVTFEVTADMFKYTGVNNVPYGSLDSGIVNIFIGTQNVTLTLQA</sequence>
<dbReference type="Gene3D" id="3.40.50.1700">
    <property type="entry name" value="Glycoside hydrolase family 3 C-terminal domain"/>
    <property type="match status" value="1"/>
</dbReference>
<dbReference type="PANTHER" id="PTHR30620">
    <property type="entry name" value="PERIPLASMIC BETA-GLUCOSIDASE-RELATED"/>
    <property type="match status" value="1"/>
</dbReference>
<evidence type="ECO:0000259" key="8">
    <source>
        <dbReference type="SMART" id="SM01217"/>
    </source>
</evidence>
<dbReference type="FunFam" id="3.20.20.300:FF:000007">
    <property type="entry name" value="Lysosomal beta glucosidase"/>
    <property type="match status" value="1"/>
</dbReference>
<proteinExistence type="inferred from homology"/>
<dbReference type="EMBL" id="MVBO01000038">
    <property type="protein sequence ID" value="OZJ04515.1"/>
    <property type="molecule type" value="Genomic_DNA"/>
</dbReference>
<comment type="caution">
    <text evidence="9">The sequence shown here is derived from an EMBL/GenBank/DDBJ whole genome shotgun (WGS) entry which is preliminary data.</text>
</comment>
<reference evidence="9 10" key="1">
    <citation type="journal article" date="2017" name="Mycologia">
        <title>Bifiguratus adelaidae, gen. et sp. nov., a new member of Mucoromycotina in endophytic and soil-dwelling habitats.</title>
        <authorList>
            <person name="Torres-Cruz T.J."/>
            <person name="Billingsley Tobias T.L."/>
            <person name="Almatruk M."/>
            <person name="Hesse C."/>
            <person name="Kuske C.R."/>
            <person name="Desiro A."/>
            <person name="Benucci G.M."/>
            <person name="Bonito G."/>
            <person name="Stajich J.E."/>
            <person name="Dunlap C."/>
            <person name="Arnold A.E."/>
            <person name="Porras-Alfaro A."/>
        </authorList>
    </citation>
    <scope>NUCLEOTIDE SEQUENCE [LARGE SCALE GENOMIC DNA]</scope>
    <source>
        <strain evidence="9 10">AZ0501</strain>
    </source>
</reference>
<evidence type="ECO:0000313" key="10">
    <source>
        <dbReference type="Proteomes" id="UP000242875"/>
    </source>
</evidence>
<dbReference type="GO" id="GO:0009251">
    <property type="term" value="P:glucan catabolic process"/>
    <property type="evidence" value="ECO:0007669"/>
    <property type="project" value="TreeGrafter"/>
</dbReference>
<evidence type="ECO:0000256" key="1">
    <source>
        <dbReference type="ARBA" id="ARBA00000448"/>
    </source>
</evidence>
<dbReference type="Pfam" id="PF14310">
    <property type="entry name" value="Fn3-like"/>
    <property type="match status" value="1"/>
</dbReference>
<dbReference type="SUPFAM" id="SSF51445">
    <property type="entry name" value="(Trans)glycosidases"/>
    <property type="match status" value="1"/>
</dbReference>
<comment type="similarity">
    <text evidence="2">Belongs to the glycosyl hydrolase 3 family.</text>
</comment>
<keyword evidence="10" id="KW-1185">Reference proteome</keyword>
<comment type="catalytic activity">
    <reaction evidence="1">
        <text>Hydrolysis of terminal, non-reducing beta-D-glucosyl residues with release of beta-D-glucose.</text>
        <dbReference type="EC" id="3.2.1.21"/>
    </reaction>
</comment>
<dbReference type="Pfam" id="PF00933">
    <property type="entry name" value="Glyco_hydro_3"/>
    <property type="match status" value="1"/>
</dbReference>
<dbReference type="Gene3D" id="2.60.40.10">
    <property type="entry name" value="Immunoglobulins"/>
    <property type="match status" value="1"/>
</dbReference>
<keyword evidence="5" id="KW-0378">Hydrolase</keyword>
<dbReference type="InterPro" id="IPR051915">
    <property type="entry name" value="Cellulose_Degrad_GH3"/>
</dbReference>
<dbReference type="GO" id="GO:0008422">
    <property type="term" value="F:beta-glucosidase activity"/>
    <property type="evidence" value="ECO:0007669"/>
    <property type="project" value="UniProtKB-EC"/>
</dbReference>
<gene>
    <name evidence="9" type="ORF">BZG36_02248</name>
</gene>
<name>A0A261Y1M3_9FUNG</name>
<evidence type="ECO:0000256" key="4">
    <source>
        <dbReference type="ARBA" id="ARBA00022729"/>
    </source>
</evidence>
<dbReference type="InterPro" id="IPR036881">
    <property type="entry name" value="Glyco_hydro_3_C_sf"/>
</dbReference>
<dbReference type="EC" id="3.2.1.21" evidence="3"/>
<dbReference type="InterPro" id="IPR013783">
    <property type="entry name" value="Ig-like_fold"/>
</dbReference>
<dbReference type="PRINTS" id="PR00133">
    <property type="entry name" value="GLHYDRLASE3"/>
</dbReference>
<keyword evidence="4 7" id="KW-0732">Signal</keyword>
<dbReference type="PANTHER" id="PTHR30620:SF16">
    <property type="entry name" value="LYSOSOMAL BETA GLUCOSIDASE"/>
    <property type="match status" value="1"/>
</dbReference>
<evidence type="ECO:0000256" key="3">
    <source>
        <dbReference type="ARBA" id="ARBA00012744"/>
    </source>
</evidence>
<feature type="domain" description="Fibronectin type III-like" evidence="8">
    <location>
        <begin position="697"/>
        <end position="768"/>
    </location>
</feature>
<feature type="chain" id="PRO_5012944063" description="beta-glucosidase" evidence="7">
    <location>
        <begin position="22"/>
        <end position="775"/>
    </location>
</feature>